<feature type="domain" description="IraD/Gp25-like" evidence="1">
    <location>
        <begin position="25"/>
        <end position="105"/>
    </location>
</feature>
<dbReference type="AlphaFoldDB" id="A0A1G5FII5"/>
<sequence>MIAKPNAMSLFSKFAIDPIPVVSFRQRFAESLCRLLNTRRTYGDFLPDFGVADLSDIPDGQALRACLAREITEVLTHYEHRFTPLAVEAEQAPSGFRFRVEGRFLSHSPREPVASHLVTFWLTHDTSRGFAAAKA</sequence>
<organism evidence="2 3">
    <name type="scientific">Desulfoluna spongiiphila</name>
    <dbReference type="NCBI Taxonomy" id="419481"/>
    <lineage>
        <taxon>Bacteria</taxon>
        <taxon>Pseudomonadati</taxon>
        <taxon>Thermodesulfobacteriota</taxon>
        <taxon>Desulfobacteria</taxon>
        <taxon>Desulfobacterales</taxon>
        <taxon>Desulfolunaceae</taxon>
        <taxon>Desulfoluna</taxon>
    </lineage>
</organism>
<name>A0A1G5FII5_9BACT</name>
<keyword evidence="3" id="KW-1185">Reference proteome</keyword>
<dbReference type="Proteomes" id="UP000198870">
    <property type="component" value="Unassembled WGS sequence"/>
</dbReference>
<dbReference type="EMBL" id="FMUX01000008">
    <property type="protein sequence ID" value="SCY39122.1"/>
    <property type="molecule type" value="Genomic_DNA"/>
</dbReference>
<dbReference type="RefSeq" id="WP_092210954.1">
    <property type="nucleotide sequence ID" value="NZ_FMUX01000008.1"/>
</dbReference>
<gene>
    <name evidence="2" type="ORF">SAMN05216233_10893</name>
</gene>
<protein>
    <submittedName>
        <fullName evidence="2">Gene 25-like lysozyme</fullName>
    </submittedName>
</protein>
<evidence type="ECO:0000259" key="1">
    <source>
        <dbReference type="Pfam" id="PF04965"/>
    </source>
</evidence>
<dbReference type="STRING" id="419481.SAMN05216233_10893"/>
<proteinExistence type="predicted"/>
<dbReference type="SUPFAM" id="SSF160719">
    <property type="entry name" value="gpW/gp25-like"/>
    <property type="match status" value="1"/>
</dbReference>
<evidence type="ECO:0000313" key="2">
    <source>
        <dbReference type="EMBL" id="SCY39122.1"/>
    </source>
</evidence>
<reference evidence="2 3" key="1">
    <citation type="submission" date="2016-10" db="EMBL/GenBank/DDBJ databases">
        <authorList>
            <person name="de Groot N.N."/>
        </authorList>
    </citation>
    <scope>NUCLEOTIDE SEQUENCE [LARGE SCALE GENOMIC DNA]</scope>
    <source>
        <strain evidence="2 3">AA1</strain>
    </source>
</reference>
<dbReference type="Pfam" id="PF04965">
    <property type="entry name" value="GPW_gp25"/>
    <property type="match status" value="1"/>
</dbReference>
<evidence type="ECO:0000313" key="3">
    <source>
        <dbReference type="Proteomes" id="UP000198870"/>
    </source>
</evidence>
<dbReference type="Gene3D" id="3.10.450.40">
    <property type="match status" value="1"/>
</dbReference>
<accession>A0A1G5FII5</accession>
<dbReference type="OrthoDB" id="5418797at2"/>
<dbReference type="InterPro" id="IPR007048">
    <property type="entry name" value="IraD/Gp25-like"/>
</dbReference>